<feature type="compositionally biased region" description="Basic and acidic residues" evidence="1">
    <location>
        <begin position="73"/>
        <end position="105"/>
    </location>
</feature>
<dbReference type="Pfam" id="PF06677">
    <property type="entry name" value="Auto_anti-p27"/>
    <property type="match status" value="1"/>
</dbReference>
<dbReference type="HOGENOM" id="CLU_115702_0_0_2"/>
<feature type="region of interest" description="Disordered" evidence="1">
    <location>
        <begin position="138"/>
        <end position="169"/>
    </location>
</feature>
<dbReference type="PANTHER" id="PTHR16537:SF1">
    <property type="entry name" value="PROTEIN ZNRD2"/>
    <property type="match status" value="1"/>
</dbReference>
<dbReference type="PANTHER" id="PTHR16537">
    <property type="entry name" value="SJOEGREN SYNDROME/SCLERODERMA AUTOANTIGEN 1"/>
    <property type="match status" value="1"/>
</dbReference>
<evidence type="ECO:0000313" key="3">
    <source>
        <dbReference type="Proteomes" id="UP000033123"/>
    </source>
</evidence>
<name>A0A0E3PIE9_9EURY</name>
<dbReference type="STRING" id="1434118.MSSAC_0072"/>
<accession>A0A0E3PIE9</accession>
<sequence>MDSDRDKKVKRIARFLELGGTMLAEHCKVCGAPKFRYQGTVICPICDVREEGEETPAPEPAAEVRVPETIPSSERDNLSPEQDRSSTERDKVPAERDRSSFEARKKVQARRPKTRFRQRAPEIGEEEDKVLRFAEEEVPKPSYEAETPRSAVPGVRAAPEVRAEKRTEQAMTEQAIVSAAHGEREELENLLFEKMVSIAASLQNEKNPRSIAEQLELIEKGIGLIERLRRI</sequence>
<dbReference type="PATRIC" id="fig|1434118.4.peg.92"/>
<evidence type="ECO:0000256" key="1">
    <source>
        <dbReference type="SAM" id="MobiDB-lite"/>
    </source>
</evidence>
<dbReference type="EMBL" id="CP009508">
    <property type="protein sequence ID" value="AKB34662.1"/>
    <property type="molecule type" value="Genomic_DNA"/>
</dbReference>
<dbReference type="InterPro" id="IPR051888">
    <property type="entry name" value="UPF0148_domain"/>
</dbReference>
<dbReference type="RefSeq" id="WP_048178894.1">
    <property type="nucleotide sequence ID" value="NZ_CP009508.1"/>
</dbReference>
<reference evidence="2 3" key="1">
    <citation type="submission" date="2014-07" db="EMBL/GenBank/DDBJ databases">
        <title>Methanogenic archaea and the global carbon cycle.</title>
        <authorList>
            <person name="Henriksen J.R."/>
            <person name="Luke J."/>
            <person name="Reinhart S."/>
            <person name="Benedict M.N."/>
            <person name="Youngblut N.D."/>
            <person name="Metcalf M.E."/>
            <person name="Whitaker R.J."/>
            <person name="Metcalf W.W."/>
        </authorList>
    </citation>
    <scope>NUCLEOTIDE SEQUENCE [LARGE SCALE GENOMIC DNA]</scope>
    <source>
        <strain evidence="2 3">C2J</strain>
    </source>
</reference>
<protein>
    <submittedName>
        <fullName evidence="2">Uncharacterized protein</fullName>
    </submittedName>
</protein>
<feature type="compositionally biased region" description="Basic and acidic residues" evidence="1">
    <location>
        <begin position="159"/>
        <end position="168"/>
    </location>
</feature>
<dbReference type="GeneID" id="24869604"/>
<feature type="compositionally biased region" description="Low complexity" evidence="1">
    <location>
        <begin position="60"/>
        <end position="69"/>
    </location>
</feature>
<organism evidence="2 3">
    <name type="scientific">Methanosarcina siciliae C2J</name>
    <dbReference type="NCBI Taxonomy" id="1434118"/>
    <lineage>
        <taxon>Archaea</taxon>
        <taxon>Methanobacteriati</taxon>
        <taxon>Methanobacteriota</taxon>
        <taxon>Stenosarchaea group</taxon>
        <taxon>Methanomicrobia</taxon>
        <taxon>Methanosarcinales</taxon>
        <taxon>Methanosarcinaceae</taxon>
        <taxon>Methanosarcina</taxon>
    </lineage>
</organism>
<dbReference type="InterPro" id="IPR009563">
    <property type="entry name" value="SSSCA1"/>
</dbReference>
<gene>
    <name evidence="2" type="ORF">MSSAC_0072</name>
</gene>
<feature type="region of interest" description="Disordered" evidence="1">
    <location>
        <begin position="51"/>
        <end position="117"/>
    </location>
</feature>
<proteinExistence type="predicted"/>
<dbReference type="AlphaFoldDB" id="A0A0E3PIE9"/>
<evidence type="ECO:0000313" key="2">
    <source>
        <dbReference type="EMBL" id="AKB34662.1"/>
    </source>
</evidence>
<dbReference type="Proteomes" id="UP000033123">
    <property type="component" value="Chromosome"/>
</dbReference>
<feature type="compositionally biased region" description="Basic residues" evidence="1">
    <location>
        <begin position="106"/>
        <end position="117"/>
    </location>
</feature>
<dbReference type="KEGG" id="msj:MSSAC_0072"/>